<keyword evidence="2" id="KW-1185">Reference proteome</keyword>
<proteinExistence type="predicted"/>
<reference evidence="3" key="1">
    <citation type="submission" date="2016-11" db="UniProtKB">
        <authorList>
            <consortium name="WormBaseParasite"/>
        </authorList>
    </citation>
    <scope>IDENTIFICATION</scope>
</reference>
<accession>A0A1I8FBS3</accession>
<feature type="region of interest" description="Disordered" evidence="1">
    <location>
        <begin position="12"/>
        <end position="40"/>
    </location>
</feature>
<evidence type="ECO:0000313" key="2">
    <source>
        <dbReference type="Proteomes" id="UP000095280"/>
    </source>
</evidence>
<protein>
    <submittedName>
        <fullName evidence="3">Secreted protein</fullName>
    </submittedName>
</protein>
<evidence type="ECO:0000313" key="3">
    <source>
        <dbReference type="WBParaSite" id="maker-unitig_27012-snap-gene-0.2-mRNA-1"/>
    </source>
</evidence>
<dbReference type="Proteomes" id="UP000095280">
    <property type="component" value="Unplaced"/>
</dbReference>
<evidence type="ECO:0000256" key="1">
    <source>
        <dbReference type="SAM" id="MobiDB-lite"/>
    </source>
</evidence>
<dbReference type="WBParaSite" id="maker-unitig_27012-snap-gene-0.2-mRNA-1">
    <property type="protein sequence ID" value="maker-unitig_27012-snap-gene-0.2-mRNA-1"/>
    <property type="gene ID" value="maker-unitig_27012-snap-gene-0.2"/>
</dbReference>
<sequence>MRVGSHWVSLSAAVASSHPGPVAQNTFRSRKCRRSSQASD</sequence>
<organism evidence="2 3">
    <name type="scientific">Macrostomum lignano</name>
    <dbReference type="NCBI Taxonomy" id="282301"/>
    <lineage>
        <taxon>Eukaryota</taxon>
        <taxon>Metazoa</taxon>
        <taxon>Spiralia</taxon>
        <taxon>Lophotrochozoa</taxon>
        <taxon>Platyhelminthes</taxon>
        <taxon>Rhabditophora</taxon>
        <taxon>Macrostomorpha</taxon>
        <taxon>Macrostomida</taxon>
        <taxon>Macrostomidae</taxon>
        <taxon>Macrostomum</taxon>
    </lineage>
</organism>
<dbReference type="AlphaFoldDB" id="A0A1I8FBS3"/>
<name>A0A1I8FBS3_9PLAT</name>